<dbReference type="OrthoDB" id="9807403at2"/>
<dbReference type="NCBIfam" id="TIGR02432">
    <property type="entry name" value="lysidine_TilS_N"/>
    <property type="match status" value="1"/>
</dbReference>
<comment type="subcellular location">
    <subcellularLocation>
        <location evidence="1 8">Cytoplasm</location>
    </subcellularLocation>
</comment>
<evidence type="ECO:0000313" key="11">
    <source>
        <dbReference type="Proteomes" id="UP000219036"/>
    </source>
</evidence>
<keyword evidence="11" id="KW-1185">Reference proteome</keyword>
<dbReference type="Pfam" id="PF11734">
    <property type="entry name" value="TilS_C"/>
    <property type="match status" value="1"/>
</dbReference>
<keyword evidence="2 8" id="KW-0963">Cytoplasm</keyword>
<dbReference type="AlphaFoldDB" id="A0A285NEB9"/>
<organism evidence="10 11">
    <name type="scientific">Persephonella hydrogeniphila</name>
    <dbReference type="NCBI Taxonomy" id="198703"/>
    <lineage>
        <taxon>Bacteria</taxon>
        <taxon>Pseudomonadati</taxon>
        <taxon>Aquificota</taxon>
        <taxon>Aquificia</taxon>
        <taxon>Aquificales</taxon>
        <taxon>Hydrogenothermaceae</taxon>
        <taxon>Persephonella</taxon>
    </lineage>
</organism>
<dbReference type="InterPro" id="IPR014729">
    <property type="entry name" value="Rossmann-like_a/b/a_fold"/>
</dbReference>
<evidence type="ECO:0000256" key="7">
    <source>
        <dbReference type="ARBA" id="ARBA00048539"/>
    </source>
</evidence>
<sequence>MVEKKFLKAIKDFDLISENDRILVAFSGGIDSTVLTELLLKLKKTLKISEIALAHLNHSLRGKESDKDEEFCKKFAQERNLHIYTKKVDVKELAKKNKLSVEEAARIVRYSFFEEIIKEKNYNKLATGHHLSDLVETMLLWFVQGNRKGIKGFKPRENNIIRPMYYIKKEEISDYAEKNKIPYRVDRTNFKTDILRNKIRHNIIPELKNINPSLEKSMLVESLLLQIDDDYLIKESGRFSQLFLTEKIKLSDIKGIHRALLYRLLIEWIYRITGSYPSYKKVLDILDILDKEGEKKLNLGKGYILIKSYDYLLIETQKKRSEIFYKMKAGEEILIKEAGIILKSYITDRIDAGKLKDERRVVCFDIGEENPEFTVRSRKEGDKFLPFGRKTEKKLKDIFIELKIPRYMRDTIPLLEFRNKILWVIGYKRSGYYPITEKTEKMICFEIKEV</sequence>
<dbReference type="Pfam" id="PF01171">
    <property type="entry name" value="ATP_bind_3"/>
    <property type="match status" value="1"/>
</dbReference>
<dbReference type="EC" id="6.3.4.19" evidence="8"/>
<keyword evidence="4 8" id="KW-0819">tRNA processing</keyword>
<dbReference type="SUPFAM" id="SSF56037">
    <property type="entry name" value="PheT/TilS domain"/>
    <property type="match status" value="1"/>
</dbReference>
<keyword evidence="6 8" id="KW-0067">ATP-binding</keyword>
<evidence type="ECO:0000256" key="5">
    <source>
        <dbReference type="ARBA" id="ARBA00022741"/>
    </source>
</evidence>
<evidence type="ECO:0000256" key="8">
    <source>
        <dbReference type="HAMAP-Rule" id="MF_01161"/>
    </source>
</evidence>
<dbReference type="Gene3D" id="3.40.50.620">
    <property type="entry name" value="HUPs"/>
    <property type="match status" value="1"/>
</dbReference>
<dbReference type="PANTHER" id="PTHR43033:SF1">
    <property type="entry name" value="TRNA(ILE)-LYSIDINE SYNTHASE-RELATED"/>
    <property type="match status" value="1"/>
</dbReference>
<dbReference type="NCBIfam" id="TIGR02433">
    <property type="entry name" value="lysidine_TilS_C"/>
    <property type="match status" value="1"/>
</dbReference>
<evidence type="ECO:0000259" key="9">
    <source>
        <dbReference type="SMART" id="SM00977"/>
    </source>
</evidence>
<dbReference type="GO" id="GO:0005524">
    <property type="term" value="F:ATP binding"/>
    <property type="evidence" value="ECO:0007669"/>
    <property type="project" value="UniProtKB-UniRule"/>
</dbReference>
<proteinExistence type="inferred from homology"/>
<dbReference type="InterPro" id="IPR012795">
    <property type="entry name" value="tRNA_Ile_lys_synt_N"/>
</dbReference>
<protein>
    <recommendedName>
        <fullName evidence="8">tRNA(Ile)-lysidine synthase</fullName>
        <ecNumber evidence="8">6.3.4.19</ecNumber>
    </recommendedName>
    <alternativeName>
        <fullName evidence="8">tRNA(Ile)-2-lysyl-cytidine synthase</fullName>
    </alternativeName>
    <alternativeName>
        <fullName evidence="8">tRNA(Ile)-lysidine synthetase</fullName>
    </alternativeName>
</protein>
<dbReference type="InterPro" id="IPR011063">
    <property type="entry name" value="TilS/TtcA_N"/>
</dbReference>
<evidence type="ECO:0000256" key="3">
    <source>
        <dbReference type="ARBA" id="ARBA00022598"/>
    </source>
</evidence>
<accession>A0A285NEB9</accession>
<gene>
    <name evidence="8" type="primary">tilS</name>
    <name evidence="10" type="ORF">SAMN06265182_1020</name>
</gene>
<dbReference type="SUPFAM" id="SSF82829">
    <property type="entry name" value="MesJ substrate recognition domain-like"/>
    <property type="match status" value="1"/>
</dbReference>
<dbReference type="SUPFAM" id="SSF52402">
    <property type="entry name" value="Adenine nucleotide alpha hydrolases-like"/>
    <property type="match status" value="1"/>
</dbReference>
<dbReference type="HAMAP" id="MF_01161">
    <property type="entry name" value="tRNA_Ile_lys_synt"/>
    <property type="match status" value="1"/>
</dbReference>
<comment type="function">
    <text evidence="8">Ligates lysine onto the cytidine present at position 34 of the AUA codon-specific tRNA(Ile) that contains the anticodon CAU, in an ATP-dependent manner. Cytidine is converted to lysidine, thus changing the amino acid specificity of the tRNA from methionine to isoleucine.</text>
</comment>
<evidence type="ECO:0000256" key="6">
    <source>
        <dbReference type="ARBA" id="ARBA00022840"/>
    </source>
</evidence>
<dbReference type="GO" id="GO:0006400">
    <property type="term" value="P:tRNA modification"/>
    <property type="evidence" value="ECO:0007669"/>
    <property type="project" value="UniProtKB-UniRule"/>
</dbReference>
<dbReference type="SMART" id="SM00977">
    <property type="entry name" value="TilS_C"/>
    <property type="match status" value="1"/>
</dbReference>
<evidence type="ECO:0000256" key="1">
    <source>
        <dbReference type="ARBA" id="ARBA00004496"/>
    </source>
</evidence>
<evidence type="ECO:0000256" key="2">
    <source>
        <dbReference type="ARBA" id="ARBA00022490"/>
    </source>
</evidence>
<comment type="catalytic activity">
    <reaction evidence="7 8">
        <text>cytidine(34) in tRNA(Ile2) + L-lysine + ATP = lysidine(34) in tRNA(Ile2) + AMP + diphosphate + H(+)</text>
        <dbReference type="Rhea" id="RHEA:43744"/>
        <dbReference type="Rhea" id="RHEA-COMP:10625"/>
        <dbReference type="Rhea" id="RHEA-COMP:10670"/>
        <dbReference type="ChEBI" id="CHEBI:15378"/>
        <dbReference type="ChEBI" id="CHEBI:30616"/>
        <dbReference type="ChEBI" id="CHEBI:32551"/>
        <dbReference type="ChEBI" id="CHEBI:33019"/>
        <dbReference type="ChEBI" id="CHEBI:82748"/>
        <dbReference type="ChEBI" id="CHEBI:83665"/>
        <dbReference type="ChEBI" id="CHEBI:456215"/>
        <dbReference type="EC" id="6.3.4.19"/>
    </reaction>
</comment>
<feature type="domain" description="Lysidine-tRNA(Ile) synthetase C-terminal" evidence="9">
    <location>
        <begin position="373"/>
        <end position="445"/>
    </location>
</feature>
<dbReference type="GO" id="GO:0005737">
    <property type="term" value="C:cytoplasm"/>
    <property type="evidence" value="ECO:0007669"/>
    <property type="project" value="UniProtKB-SubCell"/>
</dbReference>
<dbReference type="RefSeq" id="WP_097000194.1">
    <property type="nucleotide sequence ID" value="NZ_OBEI01000003.1"/>
</dbReference>
<keyword evidence="5 8" id="KW-0547">Nucleotide-binding</keyword>
<dbReference type="InterPro" id="IPR012796">
    <property type="entry name" value="Lysidine-tRNA-synth_C"/>
</dbReference>
<dbReference type="PANTHER" id="PTHR43033">
    <property type="entry name" value="TRNA(ILE)-LYSIDINE SYNTHASE-RELATED"/>
    <property type="match status" value="1"/>
</dbReference>
<comment type="similarity">
    <text evidence="8">Belongs to the tRNA(Ile)-lysidine synthase family.</text>
</comment>
<dbReference type="InterPro" id="IPR012094">
    <property type="entry name" value="tRNA_Ile_lys_synt"/>
</dbReference>
<keyword evidence="3 8" id="KW-0436">Ligase</keyword>
<dbReference type="Proteomes" id="UP000219036">
    <property type="component" value="Unassembled WGS sequence"/>
</dbReference>
<name>A0A285NEB9_9AQUI</name>
<reference evidence="11" key="1">
    <citation type="submission" date="2017-09" db="EMBL/GenBank/DDBJ databases">
        <authorList>
            <person name="Varghese N."/>
            <person name="Submissions S."/>
        </authorList>
    </citation>
    <scope>NUCLEOTIDE SEQUENCE [LARGE SCALE GENOMIC DNA]</scope>
    <source>
        <strain evidence="11">DSM 15103</strain>
    </source>
</reference>
<dbReference type="CDD" id="cd01992">
    <property type="entry name" value="TilS_N"/>
    <property type="match status" value="1"/>
</dbReference>
<evidence type="ECO:0000256" key="4">
    <source>
        <dbReference type="ARBA" id="ARBA00022694"/>
    </source>
</evidence>
<dbReference type="GO" id="GO:0032267">
    <property type="term" value="F:tRNA(Ile)-lysidine synthase activity"/>
    <property type="evidence" value="ECO:0007669"/>
    <property type="project" value="UniProtKB-EC"/>
</dbReference>
<feature type="binding site" evidence="8">
    <location>
        <begin position="27"/>
        <end position="32"/>
    </location>
    <ligand>
        <name>ATP</name>
        <dbReference type="ChEBI" id="CHEBI:30616"/>
    </ligand>
</feature>
<evidence type="ECO:0000313" key="10">
    <source>
        <dbReference type="EMBL" id="SNZ07790.1"/>
    </source>
</evidence>
<dbReference type="EMBL" id="OBEI01000003">
    <property type="protein sequence ID" value="SNZ07790.1"/>
    <property type="molecule type" value="Genomic_DNA"/>
</dbReference>
<comment type="domain">
    <text evidence="8">The N-terminal region contains the highly conserved SGGXDS motif, predicted to be a P-loop motif involved in ATP binding.</text>
</comment>